<evidence type="ECO:0000313" key="7">
    <source>
        <dbReference type="EMBL" id="AVD71587.1"/>
    </source>
</evidence>
<accession>A0A2L1GPN5</accession>
<keyword evidence="3" id="KW-0547">Nucleotide-binding</keyword>
<dbReference type="GO" id="GO:0016301">
    <property type="term" value="F:kinase activity"/>
    <property type="evidence" value="ECO:0007669"/>
    <property type="project" value="UniProtKB-KW"/>
</dbReference>
<sequence>MVLVLGESLFDVFPASNSRRFGGAPFNFACHLQRFGYPVTLVSRVGADSDGQEILDILGRYNFDLSFIQVDPLHATGQAIVSLDSQGVASYNFPENSAYDHLHLDDMPFPDAQPPELVYLGSLLQRSDAARAQVQRLLARLPRKTRIFYDVNLRAGCDRREIVEGTLRYAQVLKINDAELGWIGARFYPEASEQNCIAGLFDNFPAMRLIMVTRGEHGSHLFTRQGEEAHAPAHSITLADTVGAGDAFSAAAVIGLLKGWDIATINTRAAAFSAAICGIAGAIPADASFYRQQAFAHFRRLG</sequence>
<dbReference type="InterPro" id="IPR029056">
    <property type="entry name" value="Ribokinase-like"/>
</dbReference>
<dbReference type="PANTHER" id="PTHR43085">
    <property type="entry name" value="HEXOKINASE FAMILY MEMBER"/>
    <property type="match status" value="1"/>
</dbReference>
<evidence type="ECO:0000256" key="3">
    <source>
        <dbReference type="ARBA" id="ARBA00022741"/>
    </source>
</evidence>
<evidence type="ECO:0000256" key="5">
    <source>
        <dbReference type="ARBA" id="ARBA00022840"/>
    </source>
</evidence>
<dbReference type="Proteomes" id="UP000239867">
    <property type="component" value="Chromosome"/>
</dbReference>
<evidence type="ECO:0000259" key="6">
    <source>
        <dbReference type="Pfam" id="PF00294"/>
    </source>
</evidence>
<dbReference type="PANTHER" id="PTHR43085:SF1">
    <property type="entry name" value="PSEUDOURIDINE KINASE-RELATED"/>
    <property type="match status" value="1"/>
</dbReference>
<evidence type="ECO:0000256" key="4">
    <source>
        <dbReference type="ARBA" id="ARBA00022777"/>
    </source>
</evidence>
<dbReference type="KEGG" id="deo:CAY53_09000"/>
<keyword evidence="2" id="KW-0808">Transferase</keyword>
<comment type="similarity">
    <text evidence="1">Belongs to the carbohydrate kinase PfkB family.</text>
</comment>
<dbReference type="CDD" id="cd01167">
    <property type="entry name" value="bac_FRK"/>
    <property type="match status" value="1"/>
</dbReference>
<keyword evidence="8" id="KW-1185">Reference proteome</keyword>
<dbReference type="GO" id="GO:0005524">
    <property type="term" value="F:ATP binding"/>
    <property type="evidence" value="ECO:0007669"/>
    <property type="project" value="UniProtKB-KW"/>
</dbReference>
<name>A0A2L1GPN5_9BACT</name>
<dbReference type="AlphaFoldDB" id="A0A2L1GPN5"/>
<dbReference type="InterPro" id="IPR011611">
    <property type="entry name" value="PfkB_dom"/>
</dbReference>
<gene>
    <name evidence="7" type="ORF">CAY53_09000</name>
</gene>
<dbReference type="InterPro" id="IPR002173">
    <property type="entry name" value="Carboh/pur_kinase_PfkB_CS"/>
</dbReference>
<keyword evidence="5" id="KW-0067">ATP-binding</keyword>
<organism evidence="7 8">
    <name type="scientific">Desulfobulbus oralis</name>
    <dbReference type="NCBI Taxonomy" id="1986146"/>
    <lineage>
        <taxon>Bacteria</taxon>
        <taxon>Pseudomonadati</taxon>
        <taxon>Thermodesulfobacteriota</taxon>
        <taxon>Desulfobulbia</taxon>
        <taxon>Desulfobulbales</taxon>
        <taxon>Desulfobulbaceae</taxon>
        <taxon>Desulfobulbus</taxon>
    </lineage>
</organism>
<dbReference type="OrthoDB" id="9779730at2"/>
<proteinExistence type="inferred from homology"/>
<evidence type="ECO:0000256" key="2">
    <source>
        <dbReference type="ARBA" id="ARBA00022679"/>
    </source>
</evidence>
<dbReference type="RefSeq" id="WP_104936835.1">
    <property type="nucleotide sequence ID" value="NZ_CP021255.1"/>
</dbReference>
<keyword evidence="4" id="KW-0418">Kinase</keyword>
<dbReference type="Gene3D" id="3.40.1190.20">
    <property type="match status" value="1"/>
</dbReference>
<dbReference type="SUPFAM" id="SSF53613">
    <property type="entry name" value="Ribokinase-like"/>
    <property type="match status" value="1"/>
</dbReference>
<feature type="domain" description="Carbohydrate kinase PfkB" evidence="6">
    <location>
        <begin position="17"/>
        <end position="283"/>
    </location>
</feature>
<dbReference type="Pfam" id="PF00294">
    <property type="entry name" value="PfkB"/>
    <property type="match status" value="1"/>
</dbReference>
<evidence type="ECO:0000256" key="1">
    <source>
        <dbReference type="ARBA" id="ARBA00010688"/>
    </source>
</evidence>
<dbReference type="InterPro" id="IPR050306">
    <property type="entry name" value="PfkB_Carbo_kinase"/>
</dbReference>
<evidence type="ECO:0000313" key="8">
    <source>
        <dbReference type="Proteomes" id="UP000239867"/>
    </source>
</evidence>
<dbReference type="PROSITE" id="PS00583">
    <property type="entry name" value="PFKB_KINASES_1"/>
    <property type="match status" value="1"/>
</dbReference>
<reference evidence="7 8" key="1">
    <citation type="journal article" date="2018" name="MBio">
        <title>Insights into the evolution of host association through the isolation and characterization of a novel human periodontal pathobiont, Desulfobulbus oralis.</title>
        <authorList>
            <person name="Cross K.L."/>
            <person name="Chirania P."/>
            <person name="Xiong W."/>
            <person name="Beall C.J."/>
            <person name="Elkins J.G."/>
            <person name="Giannone R.J."/>
            <person name="Griffen A.L."/>
            <person name="Guss A.M."/>
            <person name="Hettich R.L."/>
            <person name="Joshi S.S."/>
            <person name="Mokrzan E.M."/>
            <person name="Martin R.K."/>
            <person name="Zhulin I.B."/>
            <person name="Leys E.J."/>
            <person name="Podar M."/>
        </authorList>
    </citation>
    <scope>NUCLEOTIDE SEQUENCE [LARGE SCALE GENOMIC DNA]</scope>
    <source>
        <strain evidence="7 8">ORNL</strain>
    </source>
</reference>
<dbReference type="EMBL" id="CP021255">
    <property type="protein sequence ID" value="AVD71587.1"/>
    <property type="molecule type" value="Genomic_DNA"/>
</dbReference>
<protein>
    <recommendedName>
        <fullName evidence="6">Carbohydrate kinase PfkB domain-containing protein</fullName>
    </recommendedName>
</protein>
<dbReference type="PROSITE" id="PS00584">
    <property type="entry name" value="PFKB_KINASES_2"/>
    <property type="match status" value="1"/>
</dbReference>